<evidence type="ECO:0000313" key="2">
    <source>
        <dbReference type="Proteomes" id="UP000077355"/>
    </source>
</evidence>
<protein>
    <recommendedName>
        <fullName evidence="3">Post-transcriptional regulator</fullName>
    </recommendedName>
</protein>
<keyword evidence="2" id="KW-1185">Reference proteome</keyword>
<evidence type="ECO:0008006" key="3">
    <source>
        <dbReference type="Google" id="ProtNLM"/>
    </source>
</evidence>
<proteinExistence type="predicted"/>
<dbReference type="OrthoDB" id="2990595at2"/>
<comment type="caution">
    <text evidence="1">The sequence shown here is derived from an EMBL/GenBank/DDBJ whole genome shotgun (WGS) entry which is preliminary data.</text>
</comment>
<evidence type="ECO:0000313" key="1">
    <source>
        <dbReference type="EMBL" id="OAB40720.1"/>
    </source>
</evidence>
<accession>A0A162PZF0</accession>
<dbReference type="EMBL" id="LVJI01000053">
    <property type="protein sequence ID" value="OAB40720.1"/>
    <property type="molecule type" value="Genomic_DNA"/>
</dbReference>
<reference evidence="1 2" key="1">
    <citation type="submission" date="2016-03" db="EMBL/GenBank/DDBJ databases">
        <title>Draft genome sequence of Paenibacillus antarcticus CECT 5836.</title>
        <authorList>
            <person name="Shin S.-K."/>
            <person name="Yi H."/>
        </authorList>
    </citation>
    <scope>NUCLEOTIDE SEQUENCE [LARGE SCALE GENOMIC DNA]</scope>
    <source>
        <strain evidence="1 2">CECT 5836</strain>
    </source>
</reference>
<sequence>MGVEDLSSVQLNEDIQMMCKSKAEEFRLIGYEHVTGKDVWNCVSSKYEKEGFPPIYKLVNDILSLKVTGFMNFMTMSAYRGSTFE</sequence>
<name>A0A162PZF0_9BACL</name>
<dbReference type="Proteomes" id="UP000077355">
    <property type="component" value="Unassembled WGS sequence"/>
</dbReference>
<dbReference type="InterPro" id="IPR025716">
    <property type="entry name" value="Post-transcriptional_regulator"/>
</dbReference>
<dbReference type="Pfam" id="PF13797">
    <property type="entry name" value="Post_transc_reg"/>
    <property type="match status" value="1"/>
</dbReference>
<gene>
    <name evidence="1" type="ORF">PBAT_22610</name>
</gene>
<dbReference type="RefSeq" id="WP_068652926.1">
    <property type="nucleotide sequence ID" value="NZ_CP043611.1"/>
</dbReference>
<organism evidence="1 2">
    <name type="scientific">Paenibacillus antarcticus</name>
    <dbReference type="NCBI Taxonomy" id="253703"/>
    <lineage>
        <taxon>Bacteria</taxon>
        <taxon>Bacillati</taxon>
        <taxon>Bacillota</taxon>
        <taxon>Bacilli</taxon>
        <taxon>Bacillales</taxon>
        <taxon>Paenibacillaceae</taxon>
        <taxon>Paenibacillus</taxon>
    </lineage>
</organism>
<dbReference type="AlphaFoldDB" id="A0A162PZF0"/>